<dbReference type="AlphaFoldDB" id="A0A2P4ET09"/>
<protein>
    <submittedName>
        <fullName evidence="1">Uncharacterized protein</fullName>
    </submittedName>
</protein>
<evidence type="ECO:0000313" key="2">
    <source>
        <dbReference type="Proteomes" id="UP000243451"/>
    </source>
</evidence>
<sequence>MSVKGRVRAQRTLDAHSAALKVRKATGVGVGLGGEPQPRTGTLSGFDLVVGERSAQASGIVTREGRNRQIAVSEASRARPDAQWMRVDFSDEYQEGFYFVVIPLCGADKAGSLLEVSPT</sequence>
<dbReference type="EMBL" id="PPSK01000013">
    <property type="protein sequence ID" value="POB02417.1"/>
    <property type="molecule type" value="Genomic_DNA"/>
</dbReference>
<comment type="caution">
    <text evidence="1">The sequence shown here is derived from an EMBL/GenBank/DDBJ whole genome shotgun (WGS) entry which is preliminary data.</text>
</comment>
<accession>A0A2P4ET09</accession>
<gene>
    <name evidence="1" type="ORF">C1949_13300</name>
</gene>
<proteinExistence type="predicted"/>
<keyword evidence="2" id="KW-1185">Reference proteome</keyword>
<organism evidence="1 2">
    <name type="scientific">Halopseudomonas oceani</name>
    <dbReference type="NCBI Taxonomy" id="1708783"/>
    <lineage>
        <taxon>Bacteria</taxon>
        <taxon>Pseudomonadati</taxon>
        <taxon>Pseudomonadota</taxon>
        <taxon>Gammaproteobacteria</taxon>
        <taxon>Pseudomonadales</taxon>
        <taxon>Pseudomonadaceae</taxon>
        <taxon>Halopseudomonas</taxon>
    </lineage>
</organism>
<name>A0A2P4ET09_9GAMM</name>
<dbReference type="Proteomes" id="UP000243451">
    <property type="component" value="Unassembled WGS sequence"/>
</dbReference>
<reference evidence="1 2" key="1">
    <citation type="submission" date="2018-01" db="EMBL/GenBank/DDBJ databases">
        <title>Draft genome of the type strain Pseudomonas oceani DSM 100277 isolated from the deep water in Okinawa trough, northwestern Pacific Ocean.</title>
        <authorList>
            <person name="Gomila M."/>
            <person name="Mulet M."/>
            <person name="Garcia-Valdes E."/>
            <person name="Lalucat J."/>
        </authorList>
    </citation>
    <scope>NUCLEOTIDE SEQUENCE [LARGE SCALE GENOMIC DNA]</scope>
    <source>
        <strain evidence="1 2">DSM 100277</strain>
    </source>
</reference>
<evidence type="ECO:0000313" key="1">
    <source>
        <dbReference type="EMBL" id="POB02417.1"/>
    </source>
</evidence>